<evidence type="ECO:0000313" key="14">
    <source>
        <dbReference type="Proteomes" id="UP000192220"/>
    </source>
</evidence>
<dbReference type="SMART" id="SM00060">
    <property type="entry name" value="FN3"/>
    <property type="match status" value="4"/>
</dbReference>
<dbReference type="InterPro" id="IPR036116">
    <property type="entry name" value="FN3_sf"/>
</dbReference>
<dbReference type="AlphaFoldDB" id="A0A2I4AIS1"/>
<dbReference type="PANTHER" id="PTHR48423">
    <property type="entry name" value="INTERLEUKIN-27 RECEPTOR SUBUNIT ALPHA"/>
    <property type="match status" value="1"/>
</dbReference>
<evidence type="ECO:0000256" key="5">
    <source>
        <dbReference type="ARBA" id="ARBA00022737"/>
    </source>
</evidence>
<evidence type="ECO:0000256" key="1">
    <source>
        <dbReference type="ARBA" id="ARBA00004479"/>
    </source>
</evidence>
<gene>
    <name evidence="15" type="primary">LOC106511164</name>
</gene>
<dbReference type="InterPro" id="IPR003961">
    <property type="entry name" value="FN3_dom"/>
</dbReference>
<name>A0A2I4AIS1_AUSLI</name>
<dbReference type="Pfam" id="PF00041">
    <property type="entry name" value="fn3"/>
    <property type="match status" value="1"/>
</dbReference>
<dbReference type="GO" id="GO:0004896">
    <property type="term" value="F:cytokine receptor activity"/>
    <property type="evidence" value="ECO:0007669"/>
    <property type="project" value="InterPro"/>
</dbReference>
<sequence>METAGSSRMMISCLVLLVLLGQSSQDRSDVLDCEAQNLKLKGSGRTLWVTWDDDPSCSAPTELLTYELMVFREGEQVHQTEQPGTSDRVGSSHSWKWTSFLPLECASHFVRLRSRLNNRLGSWQQSSILPGRNSSKYNEIFPQDEIYSVGSVATFCCILPDGETFEEMYLSPELGSNQTTRRLSSQRYALTLQLDAAWDRCVDVKCTTRGPDVYGGCVYIGYPPDDRDLQCETQDLESVQCFWNTGRDTSLKLKSPTVYQLNRSLCEHGSKGRCSLKSKVDSGERTWTLTAENILGKVELSDTADLMKRVHMLAPEGVKAQLIGARNISLSWSWTRQQYNNLNLTCEVKVQHRDRNITIKHSGIGLNAAVVTDLIPNWKYHVKVRCSPAKDFWKWGAWSEGATIKTQGDVPEALEVWMQRKENRTVILWKKLLDTQSHGHITGYEVNWDKIHQNHSKPTSIPLHVYSHTLTLDTTQQHIVTVTARNDHGRSPPSTIVIPAMGSDLDNVGTSSLSGTNGVLDLSWSRSPAGTCGYVVDWSPVVQVGPVQWLKLPPNQTSVQIPAETLRDGLRYWVQIWACTEGAPLLLQRTEAYSRQTQIQNQLFRSLKFTQQDSDGLVSWDPVPLREQSAFIRGYVLHYQDHRNKVSNVSTEDQEASSLTVKNLDMGSYSFTMVAATDVGEGGNTTITATVTPPTDGLIWMIFISLGAVFLLLFLTTFLCYRHWACIKQKVYPPIPKPVVSDRWISSVSKNGNPYLHPEQCQQNEDEMDVPQLQFKSGARLSGYINEEDMSPLSLSQTPNGYFNTPKPTDVPTSKSWSPAGVQSSPFRALFPNPSYNLTIEGGDQLVSSGPGVLSGLDSSCGYKPQGSVETFSLIQDQQDFGIICNQGYILAPNTS</sequence>
<evidence type="ECO:0000256" key="2">
    <source>
        <dbReference type="ARBA" id="ARBA00008921"/>
    </source>
</evidence>
<evidence type="ECO:0000256" key="8">
    <source>
        <dbReference type="ARBA" id="ARBA00023157"/>
    </source>
</evidence>
<feature type="transmembrane region" description="Helical" evidence="11">
    <location>
        <begin position="698"/>
        <end position="721"/>
    </location>
</feature>
<feature type="chain" id="PRO_5014199445" evidence="12">
    <location>
        <begin position="26"/>
        <end position="896"/>
    </location>
</feature>
<dbReference type="InterPro" id="IPR052672">
    <property type="entry name" value="Type1_Cytokine_Rcpt_Type2"/>
</dbReference>
<dbReference type="OrthoDB" id="6382334at2759"/>
<keyword evidence="6 11" id="KW-1133">Transmembrane helix</keyword>
<keyword evidence="8" id="KW-1015">Disulfide bond</keyword>
<dbReference type="PROSITE" id="PS50853">
    <property type="entry name" value="FN3"/>
    <property type="match status" value="3"/>
</dbReference>
<keyword evidence="5" id="KW-0677">Repeat</keyword>
<evidence type="ECO:0000256" key="10">
    <source>
        <dbReference type="ARBA" id="ARBA00023180"/>
    </source>
</evidence>
<evidence type="ECO:0000256" key="11">
    <source>
        <dbReference type="SAM" id="Phobius"/>
    </source>
</evidence>
<comment type="similarity">
    <text evidence="2">Belongs to the type I cytokine receptor family. Type 2 subfamily.</text>
</comment>
<evidence type="ECO:0000256" key="12">
    <source>
        <dbReference type="SAM" id="SignalP"/>
    </source>
</evidence>
<evidence type="ECO:0000256" key="4">
    <source>
        <dbReference type="ARBA" id="ARBA00022729"/>
    </source>
</evidence>
<dbReference type="CDD" id="cd00063">
    <property type="entry name" value="FN3"/>
    <property type="match status" value="3"/>
</dbReference>
<dbReference type="InterPro" id="IPR013783">
    <property type="entry name" value="Ig-like_fold"/>
</dbReference>
<dbReference type="SUPFAM" id="SSF49265">
    <property type="entry name" value="Fibronectin type III"/>
    <property type="match status" value="3"/>
</dbReference>
<dbReference type="InParanoid" id="A0A2I4AIS1"/>
<comment type="subcellular location">
    <subcellularLocation>
        <location evidence="1">Membrane</location>
        <topology evidence="1">Single-pass type I membrane protein</topology>
    </subcellularLocation>
</comment>
<feature type="domain" description="Fibronectin type-III" evidence="13">
    <location>
        <begin position="314"/>
        <end position="409"/>
    </location>
</feature>
<dbReference type="RefSeq" id="XP_013855366.1">
    <property type="nucleotide sequence ID" value="XM_013999912.1"/>
</dbReference>
<keyword evidence="14" id="KW-1185">Reference proteome</keyword>
<keyword evidence="3 11" id="KW-0812">Transmembrane</keyword>
<evidence type="ECO:0000256" key="9">
    <source>
        <dbReference type="ARBA" id="ARBA00023170"/>
    </source>
</evidence>
<keyword evidence="4 12" id="KW-0732">Signal</keyword>
<evidence type="ECO:0000313" key="15">
    <source>
        <dbReference type="RefSeq" id="XP_013855366.1"/>
    </source>
</evidence>
<accession>A0A2I4AIS1</accession>
<dbReference type="Pfam" id="PF17971">
    <property type="entry name" value="LIFR_D2"/>
    <property type="match status" value="1"/>
</dbReference>
<dbReference type="KEGG" id="alim:106511164"/>
<dbReference type="InterPro" id="IPR040817">
    <property type="entry name" value="LIFR_D2"/>
</dbReference>
<feature type="signal peptide" evidence="12">
    <location>
        <begin position="1"/>
        <end position="25"/>
    </location>
</feature>
<reference evidence="15" key="1">
    <citation type="submission" date="2025-08" db="UniProtKB">
        <authorList>
            <consortium name="RefSeq"/>
        </authorList>
    </citation>
    <scope>IDENTIFICATION</scope>
    <source>
        <strain evidence="15">Quisiro</strain>
        <tissue evidence="15">Liver</tissue>
    </source>
</reference>
<evidence type="ECO:0000256" key="3">
    <source>
        <dbReference type="ARBA" id="ARBA00022692"/>
    </source>
</evidence>
<feature type="domain" description="Fibronectin type-III" evidence="13">
    <location>
        <begin position="600"/>
        <end position="695"/>
    </location>
</feature>
<feature type="domain" description="Fibronectin type-III" evidence="13">
    <location>
        <begin position="410"/>
        <end position="506"/>
    </location>
</feature>
<dbReference type="PANTHER" id="PTHR48423:SF1">
    <property type="entry name" value="INTERLEUKIN-27 RECEPTOR SUBUNIT ALPHA"/>
    <property type="match status" value="1"/>
</dbReference>
<dbReference type="PROSITE" id="PS01353">
    <property type="entry name" value="HEMATOPO_REC_L_F2"/>
    <property type="match status" value="1"/>
</dbReference>
<dbReference type="STRING" id="52670.A0A2I4AIS1"/>
<organism evidence="14 15">
    <name type="scientific">Austrofundulus limnaeus</name>
    <name type="common">Annual killifish</name>
    <dbReference type="NCBI Taxonomy" id="52670"/>
    <lineage>
        <taxon>Eukaryota</taxon>
        <taxon>Metazoa</taxon>
        <taxon>Chordata</taxon>
        <taxon>Craniata</taxon>
        <taxon>Vertebrata</taxon>
        <taxon>Euteleostomi</taxon>
        <taxon>Actinopterygii</taxon>
        <taxon>Neopterygii</taxon>
        <taxon>Teleostei</taxon>
        <taxon>Neoteleostei</taxon>
        <taxon>Acanthomorphata</taxon>
        <taxon>Ovalentaria</taxon>
        <taxon>Atherinomorphae</taxon>
        <taxon>Cyprinodontiformes</taxon>
        <taxon>Rivulidae</taxon>
        <taxon>Austrofundulus</taxon>
    </lineage>
</organism>
<proteinExistence type="inferred from homology"/>
<dbReference type="Proteomes" id="UP000192220">
    <property type="component" value="Unplaced"/>
</dbReference>
<protein>
    <submittedName>
        <fullName evidence="15">Leukemia inhibitory factor receptor</fullName>
    </submittedName>
</protein>
<dbReference type="Gene3D" id="2.60.40.10">
    <property type="entry name" value="Immunoglobulins"/>
    <property type="match status" value="7"/>
</dbReference>
<dbReference type="GeneID" id="106511164"/>
<dbReference type="InterPro" id="IPR003529">
    <property type="entry name" value="Hematopoietin_rcpt_Gp130_CS"/>
</dbReference>
<evidence type="ECO:0000256" key="7">
    <source>
        <dbReference type="ARBA" id="ARBA00023136"/>
    </source>
</evidence>
<evidence type="ECO:0000259" key="13">
    <source>
        <dbReference type="PROSITE" id="PS50853"/>
    </source>
</evidence>
<keyword evidence="10" id="KW-0325">Glycoprotein</keyword>
<keyword evidence="9 15" id="KW-0675">Receptor</keyword>
<keyword evidence="7 11" id="KW-0472">Membrane</keyword>
<evidence type="ECO:0000256" key="6">
    <source>
        <dbReference type="ARBA" id="ARBA00022989"/>
    </source>
</evidence>
<dbReference type="GO" id="GO:0005886">
    <property type="term" value="C:plasma membrane"/>
    <property type="evidence" value="ECO:0007669"/>
    <property type="project" value="UniProtKB-ARBA"/>
</dbReference>
<dbReference type="Pfam" id="PF25552">
    <property type="entry name" value="LIFR_D4"/>
    <property type="match status" value="1"/>
</dbReference>